<comment type="subcellular location">
    <subcellularLocation>
        <location evidence="1">Membrane</location>
        <topology evidence="1">Multi-pass membrane protein</topology>
    </subcellularLocation>
</comment>
<feature type="transmembrane region" description="Helical" evidence="5">
    <location>
        <begin position="273"/>
        <end position="296"/>
    </location>
</feature>
<proteinExistence type="predicted"/>
<gene>
    <name evidence="7" type="ORF">Dbus_chr3Rg763</name>
</gene>
<feature type="transmembrane region" description="Helical" evidence="5">
    <location>
        <begin position="440"/>
        <end position="459"/>
    </location>
</feature>
<dbReference type="OMA" id="TAWEASH"/>
<evidence type="ECO:0000313" key="8">
    <source>
        <dbReference type="Proteomes" id="UP000494163"/>
    </source>
</evidence>
<feature type="transmembrane region" description="Helical" evidence="5">
    <location>
        <begin position="125"/>
        <end position="148"/>
    </location>
</feature>
<dbReference type="STRING" id="30019.A0A0M3QXI9"/>
<feature type="transmembrane region" description="Helical" evidence="5">
    <location>
        <begin position="471"/>
        <end position="497"/>
    </location>
</feature>
<keyword evidence="8" id="KW-1185">Reference proteome</keyword>
<dbReference type="AlphaFoldDB" id="A0A0M3QXI9"/>
<dbReference type="EMBL" id="CP012526">
    <property type="protein sequence ID" value="ALC46013.1"/>
    <property type="molecule type" value="Genomic_DNA"/>
</dbReference>
<accession>A0A0M3QXI9</accession>
<evidence type="ECO:0000259" key="6">
    <source>
        <dbReference type="Pfam" id="PF00916"/>
    </source>
</evidence>
<feature type="domain" description="SLC26A/SulP transporter" evidence="6">
    <location>
        <begin position="96"/>
        <end position="474"/>
    </location>
</feature>
<feature type="transmembrane region" description="Helical" evidence="5">
    <location>
        <begin position="342"/>
        <end position="365"/>
    </location>
</feature>
<dbReference type="Proteomes" id="UP000494163">
    <property type="component" value="Chromosome 3R"/>
</dbReference>
<evidence type="ECO:0000313" key="7">
    <source>
        <dbReference type="EMBL" id="ALC46013.1"/>
    </source>
</evidence>
<evidence type="ECO:0000256" key="2">
    <source>
        <dbReference type="ARBA" id="ARBA00022692"/>
    </source>
</evidence>
<protein>
    <submittedName>
        <fullName evidence="7">CG6125</fullName>
    </submittedName>
</protein>
<evidence type="ECO:0000256" key="1">
    <source>
        <dbReference type="ARBA" id="ARBA00004141"/>
    </source>
</evidence>
<keyword evidence="4 5" id="KW-0472">Membrane</keyword>
<feature type="transmembrane region" description="Helical" evidence="5">
    <location>
        <begin position="242"/>
        <end position="261"/>
    </location>
</feature>
<dbReference type="InterPro" id="IPR011547">
    <property type="entry name" value="SLC26A/SulP_dom"/>
</dbReference>
<dbReference type="InterPro" id="IPR036513">
    <property type="entry name" value="STAS_dom_sf"/>
</dbReference>
<keyword evidence="2 5" id="KW-0812">Transmembrane</keyword>
<dbReference type="Pfam" id="PF00916">
    <property type="entry name" value="Sulfate_transp"/>
    <property type="match status" value="1"/>
</dbReference>
<feature type="transmembrane region" description="Helical" evidence="5">
    <location>
        <begin position="94"/>
        <end position="113"/>
    </location>
</feature>
<feature type="transmembrane region" description="Helical" evidence="5">
    <location>
        <begin position="377"/>
        <end position="399"/>
    </location>
</feature>
<feature type="transmembrane region" description="Helical" evidence="5">
    <location>
        <begin position="414"/>
        <end position="433"/>
    </location>
</feature>
<organism evidence="7 8">
    <name type="scientific">Drosophila busckii</name>
    <name type="common">Fruit fly</name>
    <dbReference type="NCBI Taxonomy" id="30019"/>
    <lineage>
        <taxon>Eukaryota</taxon>
        <taxon>Metazoa</taxon>
        <taxon>Ecdysozoa</taxon>
        <taxon>Arthropoda</taxon>
        <taxon>Hexapoda</taxon>
        <taxon>Insecta</taxon>
        <taxon>Pterygota</taxon>
        <taxon>Neoptera</taxon>
        <taxon>Endopterygota</taxon>
        <taxon>Diptera</taxon>
        <taxon>Brachycera</taxon>
        <taxon>Muscomorpha</taxon>
        <taxon>Ephydroidea</taxon>
        <taxon>Drosophilidae</taxon>
        <taxon>Drosophila</taxon>
    </lineage>
</organism>
<name>A0A0M3QXI9_DROBS</name>
<evidence type="ECO:0000256" key="3">
    <source>
        <dbReference type="ARBA" id="ARBA00022989"/>
    </source>
</evidence>
<dbReference type="InterPro" id="IPR001902">
    <property type="entry name" value="SLC26A/SulP_fam"/>
</dbReference>
<dbReference type="GO" id="GO:0055085">
    <property type="term" value="P:transmembrane transport"/>
    <property type="evidence" value="ECO:0007669"/>
    <property type="project" value="InterPro"/>
</dbReference>
<dbReference type="GO" id="GO:0016020">
    <property type="term" value="C:membrane"/>
    <property type="evidence" value="ECO:0007669"/>
    <property type="project" value="UniProtKB-SubCell"/>
</dbReference>
<sequence length="627" mass="69329">MRWLWKRTLGLSQSSKRRNKPAGTAEQCQLPTIYDPGCDEKNKYTYKNGEDFYDQSHAMDMDIHSRYTAPKRANWLLRRIYILSWIRKYDRGQAFADLIAGITLGLTIIPQSIAYASLAGIPSEYGLYSAFMGSMIYVFFGTIPQVSIGPTSLMAIMTLQYCSDKPVQVVVVLAFIAGLVELLMGIFQLGFIVNFIPDPVTKAFTTGTAFIVIIAQAPNLLGVKLKKLPIAEFFSNIHATDAALGITCICLLLLLRLLAQVKLGRNLGLKKLLWYVSISRNALIVFTSGLMIYIWVHKTSLETVPFVLSSKVASAMPTIQLPPFSFVASNRTYEFIDILQELHSGVIVVPIVAVLANVAIAKAFVKDGRLDASQEMLTLGLCNLAGSFVSAMPTCGAFTRSAVSNASGVRTPMAGIYTGLIVLSALSILTPYFQYIPKASLAAVLIAAVVFMIEVKPVLELWRSSKKDFFSWVGTLIICLTLGVELGLLFGILVSLVNVLLRLGNPHVDVALKQCDTEYYIHIKPNTDIFYTGVDTLRSEIRGACALYRFDFPLVVDCARFTQFDATFIEMLLAVANELEEQNVALILHRMSLKQQQLLPVHNNIRYCNEDQLILTLPSAPALTAKQ</sequence>
<evidence type="ECO:0000256" key="4">
    <source>
        <dbReference type="ARBA" id="ARBA00023136"/>
    </source>
</evidence>
<evidence type="ECO:0000256" key="5">
    <source>
        <dbReference type="SAM" id="Phobius"/>
    </source>
</evidence>
<reference evidence="7 8" key="1">
    <citation type="submission" date="2015-08" db="EMBL/GenBank/DDBJ databases">
        <title>Ancestral chromatin configuration constrains chromatin evolution on differentiating sex chromosomes in Drosophila.</title>
        <authorList>
            <person name="Zhou Q."/>
            <person name="Bachtrog D."/>
        </authorList>
    </citation>
    <scope>NUCLEOTIDE SEQUENCE [LARGE SCALE GENOMIC DNA]</scope>
    <source>
        <tissue evidence="7">Whole larvae</tissue>
    </source>
</reference>
<dbReference type="OrthoDB" id="288203at2759"/>
<dbReference type="Gene3D" id="3.30.750.24">
    <property type="entry name" value="STAS domain"/>
    <property type="match status" value="1"/>
</dbReference>
<keyword evidence="3 5" id="KW-1133">Transmembrane helix</keyword>
<dbReference type="PANTHER" id="PTHR11814">
    <property type="entry name" value="SULFATE TRANSPORTER"/>
    <property type="match status" value="1"/>
</dbReference>
<feature type="transmembrane region" description="Helical" evidence="5">
    <location>
        <begin position="169"/>
        <end position="191"/>
    </location>
</feature>